<dbReference type="SUPFAM" id="SSF50978">
    <property type="entry name" value="WD40 repeat-like"/>
    <property type="match status" value="1"/>
</dbReference>
<comment type="caution">
    <text evidence="18">The sequence shown here is derived from an EMBL/GenBank/DDBJ whole genome shotgun (WGS) entry which is preliminary data.</text>
</comment>
<dbReference type="EMBL" id="QEAP01000103">
    <property type="protein sequence ID" value="TPX74911.1"/>
    <property type="molecule type" value="Genomic_DNA"/>
</dbReference>
<dbReference type="InterPro" id="IPR015413">
    <property type="entry name" value="Methionyl/Leucyl_tRNA_Synth"/>
</dbReference>
<keyword evidence="5 15" id="KW-0812">Transmembrane</keyword>
<evidence type="ECO:0000256" key="4">
    <source>
        <dbReference type="ARBA" id="ARBA00022598"/>
    </source>
</evidence>
<dbReference type="InterPro" id="IPR009080">
    <property type="entry name" value="tRNAsynth_Ia_anticodon-bd"/>
</dbReference>
<dbReference type="InterPro" id="IPR015943">
    <property type="entry name" value="WD40/YVTN_repeat-like_dom_sf"/>
</dbReference>
<dbReference type="InterPro" id="IPR036322">
    <property type="entry name" value="WD40_repeat_dom_sf"/>
</dbReference>
<evidence type="ECO:0000256" key="13">
    <source>
        <dbReference type="ARBA" id="ARBA00068817"/>
    </source>
</evidence>
<dbReference type="Gene3D" id="2.130.10.10">
    <property type="entry name" value="YVTN repeat-like/Quinoprotein amine dehydrogenase"/>
    <property type="match status" value="1"/>
</dbReference>
<dbReference type="InterPro" id="IPR014729">
    <property type="entry name" value="Rossmann-like_a/b/a_fold"/>
</dbReference>
<dbReference type="InterPro" id="IPR023457">
    <property type="entry name" value="Met-tRNA_synth_2"/>
</dbReference>
<evidence type="ECO:0000313" key="18">
    <source>
        <dbReference type="EMBL" id="TPX74911.1"/>
    </source>
</evidence>
<evidence type="ECO:0000256" key="7">
    <source>
        <dbReference type="ARBA" id="ARBA00022840"/>
    </source>
</evidence>
<comment type="similarity">
    <text evidence="2">Belongs to the class-I aminoacyl-tRNA synthetase family.</text>
</comment>
<dbReference type="OrthoDB" id="24670at2759"/>
<dbReference type="PANTHER" id="PTHR43326">
    <property type="entry name" value="METHIONYL-TRNA SYNTHETASE"/>
    <property type="match status" value="1"/>
</dbReference>
<evidence type="ECO:0000256" key="15">
    <source>
        <dbReference type="PROSITE-ProRule" id="PRU00282"/>
    </source>
</evidence>
<keyword evidence="6" id="KW-0547">Nucleotide-binding</keyword>
<keyword evidence="8" id="KW-0648">Protein biosynthesis</keyword>
<name>A0A507FEX8_9FUNG</name>
<evidence type="ECO:0000256" key="5">
    <source>
        <dbReference type="ARBA" id="ARBA00022692"/>
    </source>
</evidence>
<evidence type="ECO:0000313" key="19">
    <source>
        <dbReference type="Proteomes" id="UP000320333"/>
    </source>
</evidence>
<dbReference type="PRINTS" id="PR01041">
    <property type="entry name" value="TRNASYNTHMET"/>
</dbReference>
<dbReference type="FunFam" id="2.170.220.10:FF:000001">
    <property type="entry name" value="methionine--tRNA ligase, mitochondrial"/>
    <property type="match status" value="1"/>
</dbReference>
<proteinExistence type="inferred from homology"/>
<feature type="region of interest" description="Disordered" evidence="16">
    <location>
        <begin position="1087"/>
        <end position="1114"/>
    </location>
</feature>
<dbReference type="PROSITE" id="PS50082">
    <property type="entry name" value="WD_REPEATS_2"/>
    <property type="match status" value="1"/>
</dbReference>
<feature type="region of interest" description="Disordered" evidence="16">
    <location>
        <begin position="554"/>
        <end position="708"/>
    </location>
</feature>
<evidence type="ECO:0000256" key="9">
    <source>
        <dbReference type="ARBA" id="ARBA00022989"/>
    </source>
</evidence>
<dbReference type="InterPro" id="IPR018108">
    <property type="entry name" value="MCP_transmembrane"/>
</dbReference>
<dbReference type="Pfam" id="PF00153">
    <property type="entry name" value="Mito_carr"/>
    <property type="match status" value="1"/>
</dbReference>
<feature type="compositionally biased region" description="Polar residues" evidence="16">
    <location>
        <begin position="692"/>
        <end position="708"/>
    </location>
</feature>
<keyword evidence="9" id="KW-1133">Transmembrane helix</keyword>
<evidence type="ECO:0000256" key="2">
    <source>
        <dbReference type="ARBA" id="ARBA00005594"/>
    </source>
</evidence>
<feature type="domain" description="Methionyl/Leucyl tRNA synthetase" evidence="17">
    <location>
        <begin position="53"/>
        <end position="412"/>
    </location>
</feature>
<reference evidence="18 19" key="1">
    <citation type="journal article" date="2019" name="Sci. Rep.">
        <title>Comparative genomics of chytrid fungi reveal insights into the obligate biotrophic and pathogenic lifestyle of Synchytrium endobioticum.</title>
        <authorList>
            <person name="van de Vossenberg B.T.L.H."/>
            <person name="Warris S."/>
            <person name="Nguyen H.D.T."/>
            <person name="van Gent-Pelzer M.P.E."/>
            <person name="Joly D.L."/>
            <person name="van de Geest H.C."/>
            <person name="Bonants P.J.M."/>
            <person name="Smith D.S."/>
            <person name="Levesque C.A."/>
            <person name="van der Lee T.A.J."/>
        </authorList>
    </citation>
    <scope>NUCLEOTIDE SEQUENCE [LARGE SCALE GENOMIC DNA]</scope>
    <source>
        <strain evidence="18 19">CBS 675.73</strain>
    </source>
</reference>
<evidence type="ECO:0000256" key="6">
    <source>
        <dbReference type="ARBA" id="ARBA00022741"/>
    </source>
</evidence>
<evidence type="ECO:0000256" key="11">
    <source>
        <dbReference type="ARBA" id="ARBA00023146"/>
    </source>
</evidence>
<evidence type="ECO:0000256" key="1">
    <source>
        <dbReference type="ARBA" id="ARBA00004141"/>
    </source>
</evidence>
<dbReference type="GO" id="GO:0005739">
    <property type="term" value="C:mitochondrion"/>
    <property type="evidence" value="ECO:0007669"/>
    <property type="project" value="UniProtKB-ARBA"/>
</dbReference>
<dbReference type="Gene3D" id="2.170.220.10">
    <property type="match status" value="1"/>
</dbReference>
<sequence length="1604" mass="176770">MLGRFTPRFLQRRHLHSNSKPVLITSPIFYVNASQCSPARRRNRRLTSTSLTVPHIGHLYSAVLADTLKRWYALKGHEAMYSTGTDEHGLKIQEAARKAKQDPKEFCDAISHKFKALFDSANVSYTRFIRTTDADHYTAVDAIWRKLVQNGYIYKGTHEGWYSISDETFYPATQVEAVKDAKTGVEIMMSKESGKPVEWTVEENYKFRLGGLKNRLVEWLEANPDAILPKAQYLNVLNTLKASGEESLGDISVSRPSSRLQWGIPVPDDPSHVIYVWLDALTNYLTVAGYPWPDNATQAKSAWPAQWHVVGKDIVKFHAIYWPAFLMAADLPLPKRIISHAHWLQGKTKMSKSLGNVTDPHALIEAFGGVDPVRYFLMRDGGIEYDADFSKDMVMKRYRELSNQLGNLALRCSGEKVNAGQCIPVGPGKGGYGQSEEKLLLLLNQIRDRVTSTFENAQFSNGLESIITLVNEANGYWGDQKPWVLADQISSGGAEAEEAREKLQTALYLSFETMRVAGILLQPVMPSKMETLLSWMGVDSEHTCWDCAVLSGDKSERKTKPNTPACAGMDPSRNSSAPRARRPWRPKQAQSSSRSTDATGASRNDASLPPRHSQSNTLPGASHTNNHSNHQTHSSHRSRHDYDRSHQSVSNTYPTFSDHRSKEHSGYLQPSRIIPSSSHGSSTYSTSAPSVRESTPNQARVTERSSASTFRIRLDAPSDSISSKLNAYRSDSNLDGQSGDVADEGGADLTCSELDEQESLRSAVKPLKRKEKTHPPSNALESRPEAVQNASETVVEKPQNNQRVAGSEDLEKQSSAVSDTPLKTDPPLRRLVNVRIRLPGLSPRISNPPFEPAVNEPIKWTSAERRTVEKSVGRAAIASLPTLESFKAPTTRASFLVQCTPLLYNVLHTKPLTHASAPSRKAACWGPTLSSGGRPVVWTLSNSAEYGSVIGKSEAIMHRPLSNENIESCLDAMRNPEMAKMRSVETALLRKDSGKFLKCFHARNWLMTSANGGTHAIWDLDDESPFSKAPGLLLAGLMIPATKAMDISKNDQLVAVSYTNGSTYIWNMNQDQIGGKHLQSMKTRPYKNNRSAEKKLSNTSVLLHPDHSSSKPGQNKRISALCFNLSSSSYPFIALAYRDRVVFVDSRTKRHVHSQILQTTTSPVTAMHWSEVDGNMVATGNAVGEVKIWDVRNITGGSTAKFEPLPVCTFYVDAPPASDDQSAVKRPDPVAVEKIEWAPHCRGILMATRADGTVTMYNSTKRYPFFTHEHHRGTPVFSASWNQDSAHEGLIMSAANVTAEDTSEATVQHMATATTAAPVAVKKANEFDLDKALKRALGGGVSGAAAMVVQVFTLMPMRTIMNYQYKYGSDFKTATGTLYKEGGMVRYYRGLGPALIQGPLSRFGDTASNAGALALLESSTLTRDLPMGVKTLFASAFAACFRMILTPVDTLKTTMQTKGAEGTALLRSRVKAHGVGTLWYGAGASAAATFVGHYPWFATYNMLQEYIPKQSTTGKKLARNAAIGFSASIVSDCISNSLRVIKTYRQTHEVPISYRQAVQEVVAKDGVVGLFGRGLRTRIFTNGLQGIMFSVLWKVFEENLFPKN</sequence>
<feature type="compositionally biased region" description="Polar residues" evidence="16">
    <location>
        <begin position="588"/>
        <end position="605"/>
    </location>
</feature>
<dbReference type="EC" id="6.1.1.10" evidence="3"/>
<evidence type="ECO:0000259" key="17">
    <source>
        <dbReference type="Pfam" id="PF09334"/>
    </source>
</evidence>
<dbReference type="Gene3D" id="3.40.50.620">
    <property type="entry name" value="HUPs"/>
    <property type="match status" value="1"/>
</dbReference>
<dbReference type="CDD" id="cd00814">
    <property type="entry name" value="MetRS_core"/>
    <property type="match status" value="1"/>
</dbReference>
<feature type="repeat" description="WD" evidence="14">
    <location>
        <begin position="1157"/>
        <end position="1193"/>
    </location>
</feature>
<comment type="catalytic activity">
    <reaction evidence="12">
        <text>tRNA(Met) + L-methionine + ATP = L-methionyl-tRNA(Met) + AMP + diphosphate</text>
        <dbReference type="Rhea" id="RHEA:13481"/>
        <dbReference type="Rhea" id="RHEA-COMP:9667"/>
        <dbReference type="Rhea" id="RHEA-COMP:9698"/>
        <dbReference type="ChEBI" id="CHEBI:30616"/>
        <dbReference type="ChEBI" id="CHEBI:33019"/>
        <dbReference type="ChEBI" id="CHEBI:57844"/>
        <dbReference type="ChEBI" id="CHEBI:78442"/>
        <dbReference type="ChEBI" id="CHEBI:78530"/>
        <dbReference type="ChEBI" id="CHEBI:456215"/>
        <dbReference type="EC" id="6.1.1.10"/>
    </reaction>
</comment>
<feature type="region of interest" description="Disordered" evidence="16">
    <location>
        <begin position="722"/>
        <end position="826"/>
    </location>
</feature>
<evidence type="ECO:0000256" key="8">
    <source>
        <dbReference type="ARBA" id="ARBA00022917"/>
    </source>
</evidence>
<feature type="compositionally biased region" description="Low complexity" evidence="16">
    <location>
        <begin position="671"/>
        <end position="690"/>
    </location>
</feature>
<dbReference type="GO" id="GO:0006431">
    <property type="term" value="P:methionyl-tRNA aminoacylation"/>
    <property type="evidence" value="ECO:0007669"/>
    <property type="project" value="InterPro"/>
</dbReference>
<dbReference type="GO" id="GO:0004825">
    <property type="term" value="F:methionine-tRNA ligase activity"/>
    <property type="evidence" value="ECO:0007669"/>
    <property type="project" value="UniProtKB-EC"/>
</dbReference>
<evidence type="ECO:0000256" key="16">
    <source>
        <dbReference type="SAM" id="MobiDB-lite"/>
    </source>
</evidence>
<dbReference type="PROSITE" id="PS50920">
    <property type="entry name" value="SOLCAR"/>
    <property type="match status" value="1"/>
</dbReference>
<dbReference type="Proteomes" id="UP000320333">
    <property type="component" value="Unassembled WGS sequence"/>
</dbReference>
<dbReference type="SUPFAM" id="SSF52374">
    <property type="entry name" value="Nucleotidylyl transferase"/>
    <property type="match status" value="1"/>
</dbReference>
<feature type="compositionally biased region" description="Polar residues" evidence="16">
    <location>
        <begin position="788"/>
        <end position="804"/>
    </location>
</feature>
<dbReference type="InterPro" id="IPR033911">
    <property type="entry name" value="MetRS_core"/>
</dbReference>
<keyword evidence="11" id="KW-0030">Aminoacyl-tRNA synthetase</keyword>
<accession>A0A507FEX8</accession>
<evidence type="ECO:0000256" key="3">
    <source>
        <dbReference type="ARBA" id="ARBA00012838"/>
    </source>
</evidence>
<gene>
    <name evidence="18" type="ORF">CcCBS67573_g03835</name>
</gene>
<dbReference type="GO" id="GO:0016020">
    <property type="term" value="C:membrane"/>
    <property type="evidence" value="ECO:0007669"/>
    <property type="project" value="UniProtKB-SubCell"/>
</dbReference>
<dbReference type="STRING" id="246404.A0A507FEX8"/>
<dbReference type="InterPro" id="IPR023395">
    <property type="entry name" value="MCP_dom_sf"/>
</dbReference>
<dbReference type="NCBIfam" id="TIGR00398">
    <property type="entry name" value="metG"/>
    <property type="match status" value="1"/>
</dbReference>
<feature type="compositionally biased region" description="Low complexity" evidence="16">
    <location>
        <begin position="622"/>
        <end position="632"/>
    </location>
</feature>
<keyword evidence="14" id="KW-0853">WD repeat</keyword>
<dbReference type="Gene3D" id="1.10.730.10">
    <property type="entry name" value="Isoleucyl-tRNA Synthetase, Domain 1"/>
    <property type="match status" value="1"/>
</dbReference>
<dbReference type="Gene3D" id="1.50.40.10">
    <property type="entry name" value="Mitochondrial carrier domain"/>
    <property type="match status" value="1"/>
</dbReference>
<keyword evidence="4 18" id="KW-0436">Ligase</keyword>
<evidence type="ECO:0000256" key="12">
    <source>
        <dbReference type="ARBA" id="ARBA00047364"/>
    </source>
</evidence>
<protein>
    <recommendedName>
        <fullName evidence="13">Probable methionine--tRNA ligase, mitochondrial</fullName>
        <ecNumber evidence="3">6.1.1.10</ecNumber>
    </recommendedName>
</protein>
<dbReference type="InterPro" id="IPR001680">
    <property type="entry name" value="WD40_rpt"/>
</dbReference>
<dbReference type="InterPro" id="IPR014758">
    <property type="entry name" value="Met-tRNA_synth"/>
</dbReference>
<dbReference type="SUPFAM" id="SSF47323">
    <property type="entry name" value="Anticodon-binding domain of a subclass of class I aminoacyl-tRNA synthetases"/>
    <property type="match status" value="1"/>
</dbReference>
<dbReference type="GO" id="GO:0005524">
    <property type="term" value="F:ATP binding"/>
    <property type="evidence" value="ECO:0007669"/>
    <property type="project" value="UniProtKB-KW"/>
</dbReference>
<evidence type="ECO:0000256" key="14">
    <source>
        <dbReference type="PROSITE-ProRule" id="PRU00221"/>
    </source>
</evidence>
<organism evidence="18 19">
    <name type="scientific">Chytriomyces confervae</name>
    <dbReference type="NCBI Taxonomy" id="246404"/>
    <lineage>
        <taxon>Eukaryota</taxon>
        <taxon>Fungi</taxon>
        <taxon>Fungi incertae sedis</taxon>
        <taxon>Chytridiomycota</taxon>
        <taxon>Chytridiomycota incertae sedis</taxon>
        <taxon>Chytridiomycetes</taxon>
        <taxon>Chytridiales</taxon>
        <taxon>Chytriomycetaceae</taxon>
        <taxon>Chytriomyces</taxon>
    </lineage>
</organism>
<evidence type="ECO:0000256" key="10">
    <source>
        <dbReference type="ARBA" id="ARBA00023136"/>
    </source>
</evidence>
<feature type="compositionally biased region" description="Polar residues" evidence="16">
    <location>
        <begin position="722"/>
        <end position="736"/>
    </location>
</feature>
<dbReference type="Pfam" id="PF09334">
    <property type="entry name" value="tRNA-synt_1g"/>
    <property type="match status" value="1"/>
</dbReference>
<dbReference type="SUPFAM" id="SSF103506">
    <property type="entry name" value="Mitochondrial carrier"/>
    <property type="match status" value="1"/>
</dbReference>
<keyword evidence="19" id="KW-1185">Reference proteome</keyword>
<comment type="subcellular location">
    <subcellularLocation>
        <location evidence="1">Membrane</location>
        <topology evidence="1">Multi-pass membrane protein</topology>
    </subcellularLocation>
</comment>
<keyword evidence="7" id="KW-0067">ATP-binding</keyword>
<dbReference type="PANTHER" id="PTHR43326:SF1">
    <property type="entry name" value="METHIONINE--TRNA LIGASE, MITOCHONDRIAL"/>
    <property type="match status" value="1"/>
</dbReference>
<keyword evidence="10 15" id="KW-0472">Membrane</keyword>
<feature type="repeat" description="Solcar" evidence="15">
    <location>
        <begin position="1426"/>
        <end position="1506"/>
    </location>
</feature>